<dbReference type="InterPro" id="IPR012312">
    <property type="entry name" value="Hemerythrin-like"/>
</dbReference>
<dbReference type="PANTHER" id="PTHR38048">
    <property type="entry name" value="EXPRESSED PROTEIN"/>
    <property type="match status" value="1"/>
</dbReference>
<feature type="region of interest" description="Disordered" evidence="1">
    <location>
        <begin position="82"/>
        <end position="110"/>
    </location>
</feature>
<name>A0AAV9U5U1_9PEZI</name>
<reference evidence="3 4" key="1">
    <citation type="submission" date="2019-10" db="EMBL/GenBank/DDBJ databases">
        <authorList>
            <person name="Palmer J.M."/>
        </authorList>
    </citation>
    <scope>NUCLEOTIDE SEQUENCE [LARGE SCALE GENOMIC DNA]</scope>
    <source>
        <strain evidence="3 4">TWF696</strain>
    </source>
</reference>
<dbReference type="PANTHER" id="PTHR38048:SF1">
    <property type="entry name" value="HEMERYTHRIN-LIKE DOMAIN-CONTAINING PROTEIN"/>
    <property type="match status" value="1"/>
</dbReference>
<protein>
    <recommendedName>
        <fullName evidence="2">Hemerythrin-like domain-containing protein</fullName>
    </recommendedName>
</protein>
<dbReference type="Proteomes" id="UP001375240">
    <property type="component" value="Unassembled WGS sequence"/>
</dbReference>
<feature type="compositionally biased region" description="Basic and acidic residues" evidence="1">
    <location>
        <begin position="100"/>
        <end position="109"/>
    </location>
</feature>
<accession>A0AAV9U5U1</accession>
<feature type="domain" description="Hemerythrin-like" evidence="2">
    <location>
        <begin position="126"/>
        <end position="252"/>
    </location>
</feature>
<dbReference type="Gene3D" id="1.20.120.520">
    <property type="entry name" value="nmb1532 protein domain like"/>
    <property type="match status" value="1"/>
</dbReference>
<sequence>MLIASNLRRVCIQVRQRANYNTIRQLQPHGYPSGNYLSLPRLPRTDLRNLTGLQRLIAMTEEERLCEQVKVVAEDNNAMLNNAAGGPSIDGKQAPIQPEPSKKEEEKSLPKLSAAEFREYNRIAVLMNQYHNHFRNTWNEILDGVKTSRPKNQTLRQFLSLAQAFCRMLETHHNIEETYVFPILARKMPAFQKNNKEHGEMIKQHRQIHKGLDVFSEYVDSVRAGQRDFVASEMLEIMESFEKVLWQHLDEEVVQLGAENMRKYWTIEELQLLPM</sequence>
<dbReference type="InterPro" id="IPR053206">
    <property type="entry name" value="Dimeric_xanthone_biosynth"/>
</dbReference>
<organism evidence="3 4">
    <name type="scientific">Orbilia brochopaga</name>
    <dbReference type="NCBI Taxonomy" id="3140254"/>
    <lineage>
        <taxon>Eukaryota</taxon>
        <taxon>Fungi</taxon>
        <taxon>Dikarya</taxon>
        <taxon>Ascomycota</taxon>
        <taxon>Pezizomycotina</taxon>
        <taxon>Orbiliomycetes</taxon>
        <taxon>Orbiliales</taxon>
        <taxon>Orbiliaceae</taxon>
        <taxon>Orbilia</taxon>
    </lineage>
</organism>
<gene>
    <name evidence="3" type="ORF">TWF696_002245</name>
</gene>
<evidence type="ECO:0000313" key="3">
    <source>
        <dbReference type="EMBL" id="KAK6335471.1"/>
    </source>
</evidence>
<dbReference type="CDD" id="cd12108">
    <property type="entry name" value="Hr-like"/>
    <property type="match status" value="1"/>
</dbReference>
<evidence type="ECO:0000313" key="4">
    <source>
        <dbReference type="Proteomes" id="UP001375240"/>
    </source>
</evidence>
<evidence type="ECO:0000259" key="2">
    <source>
        <dbReference type="Pfam" id="PF01814"/>
    </source>
</evidence>
<dbReference type="Pfam" id="PF01814">
    <property type="entry name" value="Hemerythrin"/>
    <property type="match status" value="1"/>
</dbReference>
<evidence type="ECO:0000256" key="1">
    <source>
        <dbReference type="SAM" id="MobiDB-lite"/>
    </source>
</evidence>
<proteinExistence type="predicted"/>
<dbReference type="EMBL" id="JAVHNQ010000012">
    <property type="protein sequence ID" value="KAK6335471.1"/>
    <property type="molecule type" value="Genomic_DNA"/>
</dbReference>
<dbReference type="AlphaFoldDB" id="A0AAV9U5U1"/>
<comment type="caution">
    <text evidence="3">The sequence shown here is derived from an EMBL/GenBank/DDBJ whole genome shotgun (WGS) entry which is preliminary data.</text>
</comment>
<keyword evidence="4" id="KW-1185">Reference proteome</keyword>